<reference evidence="1" key="1">
    <citation type="submission" date="2021-06" db="EMBL/GenBank/DDBJ databases">
        <authorList>
            <person name="Kallberg Y."/>
            <person name="Tangrot J."/>
            <person name="Rosling A."/>
        </authorList>
    </citation>
    <scope>NUCLEOTIDE SEQUENCE</scope>
    <source>
        <strain evidence="1">UK204</strain>
    </source>
</reference>
<dbReference type="Proteomes" id="UP000789570">
    <property type="component" value="Unassembled WGS sequence"/>
</dbReference>
<sequence>MSFEVIAETHKGPKAYKQASNYTLAGIVLSKPHHNQTSPPEIYVDEFPELVDVEEEEIFRQIILQNAYYPHQRTDQQILKNGESAMFLGYSSVDLGKWKLAVHASATNQLEFAVDSQKLINPY</sequence>
<evidence type="ECO:0000313" key="2">
    <source>
        <dbReference type="Proteomes" id="UP000789570"/>
    </source>
</evidence>
<accession>A0A9N9F8T0</accession>
<name>A0A9N9F8T0_9GLOM</name>
<keyword evidence="2" id="KW-1185">Reference proteome</keyword>
<evidence type="ECO:0000313" key="1">
    <source>
        <dbReference type="EMBL" id="CAG8517270.1"/>
    </source>
</evidence>
<protein>
    <submittedName>
        <fullName evidence="1">10103_t:CDS:1</fullName>
    </submittedName>
</protein>
<proteinExistence type="predicted"/>
<gene>
    <name evidence="1" type="ORF">FCALED_LOCUS4510</name>
</gene>
<comment type="caution">
    <text evidence="1">The sequence shown here is derived from an EMBL/GenBank/DDBJ whole genome shotgun (WGS) entry which is preliminary data.</text>
</comment>
<organism evidence="1 2">
    <name type="scientific">Funneliformis caledonium</name>
    <dbReference type="NCBI Taxonomy" id="1117310"/>
    <lineage>
        <taxon>Eukaryota</taxon>
        <taxon>Fungi</taxon>
        <taxon>Fungi incertae sedis</taxon>
        <taxon>Mucoromycota</taxon>
        <taxon>Glomeromycotina</taxon>
        <taxon>Glomeromycetes</taxon>
        <taxon>Glomerales</taxon>
        <taxon>Glomeraceae</taxon>
        <taxon>Funneliformis</taxon>
    </lineage>
</organism>
<dbReference type="EMBL" id="CAJVPQ010000889">
    <property type="protein sequence ID" value="CAG8517270.1"/>
    <property type="molecule type" value="Genomic_DNA"/>
</dbReference>
<dbReference type="AlphaFoldDB" id="A0A9N9F8T0"/>